<dbReference type="Proteomes" id="UP000663833">
    <property type="component" value="Unassembled WGS sequence"/>
</dbReference>
<feature type="domain" description="J" evidence="2">
    <location>
        <begin position="665"/>
        <end position="722"/>
    </location>
</feature>
<evidence type="ECO:0000313" key="5">
    <source>
        <dbReference type="EMBL" id="CAF4257039.1"/>
    </source>
</evidence>
<evidence type="ECO:0000313" key="3">
    <source>
        <dbReference type="EMBL" id="CAF3354552.1"/>
    </source>
</evidence>
<proteinExistence type="predicted"/>
<feature type="transmembrane region" description="Helical" evidence="1">
    <location>
        <begin position="584"/>
        <end position="610"/>
    </location>
</feature>
<protein>
    <recommendedName>
        <fullName evidence="2">J domain-containing protein</fullName>
    </recommendedName>
</protein>
<dbReference type="InterPro" id="IPR001623">
    <property type="entry name" value="DnaJ_domain"/>
</dbReference>
<keyword evidence="8" id="KW-1185">Reference proteome</keyword>
<keyword evidence="1" id="KW-1133">Transmembrane helix</keyword>
<feature type="transmembrane region" description="Helical" evidence="1">
    <location>
        <begin position="616"/>
        <end position="636"/>
    </location>
</feature>
<dbReference type="Proteomes" id="UP000663851">
    <property type="component" value="Unassembled WGS sequence"/>
</dbReference>
<dbReference type="Proteomes" id="UP000663825">
    <property type="component" value="Unassembled WGS sequence"/>
</dbReference>
<evidence type="ECO:0000259" key="2">
    <source>
        <dbReference type="PROSITE" id="PS50076"/>
    </source>
</evidence>
<accession>A0A818H1I5</accession>
<comment type="caution">
    <text evidence="4">The sequence shown here is derived from an EMBL/GenBank/DDBJ whole genome shotgun (WGS) entry which is preliminary data.</text>
</comment>
<dbReference type="Pfam" id="PF00226">
    <property type="entry name" value="DnaJ"/>
    <property type="match status" value="1"/>
</dbReference>
<dbReference type="EMBL" id="CAJNXB010004096">
    <property type="protein sequence ID" value="CAF3354552.1"/>
    <property type="molecule type" value="Genomic_DNA"/>
</dbReference>
<sequence length="804" mass="91130">MMQLQRREIFKSLLEREVFIYPEWKPDVSKVFDAGILSTEILMDTPREVISSLKSIPLAPLDRLIKLATNLLEMTVKNLNSTYSQPLSSNRLVTDFEFVPAFTYLQYLESTPLTDKENELKRAIAKVDSIDYATDGLLKHEAVFLALYCQESSNRCESFYTVVNRAVKNRDSENFLNSRSALYILDSCFRHLPSIETVAWHGMNTAPNLSKFQIGGTVCFSGICSSSTDKDVAATLMEMVPRSPDHKRTLYKLNIKKGNSIKTYNAFGDKKEVVVGFCSKWKVLSVETNKYELFSFGEYQCDYFVELEQLDSEPLFAANLKLMGLDLLAKIDYHSLDSIIENSLNVFMVDFISQLDDRAKKILQQHLPQYWKEMSDCFKDCILYNVDAREQLKNCLVGLSSLVEEFDSNMIDVKRGLFLCDRHEIYNSFDLLYVKTGEVRSINDFVSMGFTNAEAEKLFCQEEHREELVRYYAMANFKGTFDSPKIVSTLMKNLRLMHYIKRDGLVIGLSGLARISVRGAKYALTGKELGYFQLLSYRIMNKVFIYNAGPSDYIVAGVILAIQVGSYSLQLWHGDITSKQFLKAICVSVVDTIAGCFGSAAGMLTGYVLATLIGGPVTASIAIGTIVGGCLVGYGAQALSRCFIEKYCCDGDEEEINAQRKWYLNALNVLNCLPDTTLDNVRRSYYRLAQANHPDKCPDKEAATAKFQSIVVAFEIVKSYHEVLNESCEILNMKLKDINVNVLEQWKAKNTQAIQNNEKISRAYRIVYRQVAYTSDNWKGLRAWLDGDQKLSLQKPMLAIPFST</sequence>
<name>A0A818H1I5_9BILA</name>
<dbReference type="Gene3D" id="1.10.287.110">
    <property type="entry name" value="DnaJ domain"/>
    <property type="match status" value="1"/>
</dbReference>
<dbReference type="EMBL" id="CAJOBP010001135">
    <property type="protein sequence ID" value="CAF4257039.1"/>
    <property type="molecule type" value="Genomic_DNA"/>
</dbReference>
<keyword evidence="1" id="KW-0812">Transmembrane</keyword>
<evidence type="ECO:0000313" key="7">
    <source>
        <dbReference type="Proteomes" id="UP000663833"/>
    </source>
</evidence>
<evidence type="ECO:0000313" key="4">
    <source>
        <dbReference type="EMBL" id="CAF3500800.1"/>
    </source>
</evidence>
<organism evidence="4 7">
    <name type="scientific">Rotaria socialis</name>
    <dbReference type="NCBI Taxonomy" id="392032"/>
    <lineage>
        <taxon>Eukaryota</taxon>
        <taxon>Metazoa</taxon>
        <taxon>Spiralia</taxon>
        <taxon>Gnathifera</taxon>
        <taxon>Rotifera</taxon>
        <taxon>Eurotatoria</taxon>
        <taxon>Bdelloidea</taxon>
        <taxon>Philodinida</taxon>
        <taxon>Philodinidae</taxon>
        <taxon>Rotaria</taxon>
    </lineage>
</organism>
<dbReference type="AlphaFoldDB" id="A0A818H1I5"/>
<feature type="transmembrane region" description="Helical" evidence="1">
    <location>
        <begin position="553"/>
        <end position="572"/>
    </location>
</feature>
<evidence type="ECO:0000313" key="8">
    <source>
        <dbReference type="Proteomes" id="UP000663873"/>
    </source>
</evidence>
<dbReference type="SUPFAM" id="SSF56399">
    <property type="entry name" value="ADP-ribosylation"/>
    <property type="match status" value="1"/>
</dbReference>
<dbReference type="EMBL" id="CAJOBO010002449">
    <property type="protein sequence ID" value="CAF4451596.1"/>
    <property type="molecule type" value="Genomic_DNA"/>
</dbReference>
<dbReference type="Proteomes" id="UP000663873">
    <property type="component" value="Unassembled WGS sequence"/>
</dbReference>
<dbReference type="Gene3D" id="3.90.176.10">
    <property type="entry name" value="Toxin ADP-ribosyltransferase, Chain A, domain 1"/>
    <property type="match status" value="1"/>
</dbReference>
<dbReference type="PROSITE" id="PS50076">
    <property type="entry name" value="DNAJ_2"/>
    <property type="match status" value="1"/>
</dbReference>
<evidence type="ECO:0000256" key="1">
    <source>
        <dbReference type="SAM" id="Phobius"/>
    </source>
</evidence>
<dbReference type="EMBL" id="CAJNYD010003359">
    <property type="protein sequence ID" value="CAF3500800.1"/>
    <property type="molecule type" value="Genomic_DNA"/>
</dbReference>
<dbReference type="SUPFAM" id="SSF46565">
    <property type="entry name" value="Chaperone J-domain"/>
    <property type="match status" value="1"/>
</dbReference>
<gene>
    <name evidence="6" type="ORF">HFQ381_LOCUS23929</name>
    <name evidence="4" type="ORF">LUA448_LOCUS25282</name>
    <name evidence="3" type="ORF">TIS948_LOCUS23587</name>
    <name evidence="5" type="ORF">UJA718_LOCUS9914</name>
</gene>
<reference evidence="4" key="1">
    <citation type="submission" date="2021-02" db="EMBL/GenBank/DDBJ databases">
        <authorList>
            <person name="Nowell W R."/>
        </authorList>
    </citation>
    <scope>NUCLEOTIDE SEQUENCE</scope>
</reference>
<keyword evidence="1" id="KW-0472">Membrane</keyword>
<dbReference type="OrthoDB" id="10033417at2759"/>
<dbReference type="CDD" id="cd06257">
    <property type="entry name" value="DnaJ"/>
    <property type="match status" value="1"/>
</dbReference>
<dbReference type="InterPro" id="IPR036869">
    <property type="entry name" value="J_dom_sf"/>
</dbReference>
<evidence type="ECO:0000313" key="6">
    <source>
        <dbReference type="EMBL" id="CAF4451596.1"/>
    </source>
</evidence>
<dbReference type="SMART" id="SM00271">
    <property type="entry name" value="DnaJ"/>
    <property type="match status" value="1"/>
</dbReference>